<dbReference type="Pfam" id="PF09851">
    <property type="entry name" value="SHOCT"/>
    <property type="match status" value="1"/>
</dbReference>
<name>A0A1M5XA55_9BACT</name>
<gene>
    <name evidence="3" type="ORF">SAMN02745124_02921</name>
</gene>
<accession>A0A1M5XA55</accession>
<sequence>MYGHGAGASDWLCGFGTMFPHPFGMIVTIIFWLVVIVLAVKLFQYLFSATSGRNESSSLKIAKDRYAAGEISKEEFQQLKKDLT</sequence>
<evidence type="ECO:0000256" key="1">
    <source>
        <dbReference type="SAM" id="Phobius"/>
    </source>
</evidence>
<dbReference type="STRING" id="1121409.SAMN02745124_02921"/>
<protein>
    <submittedName>
        <fullName evidence="3">Putative membrane protein</fullName>
    </submittedName>
</protein>
<dbReference type="EMBL" id="FQXS01000018">
    <property type="protein sequence ID" value="SHH96710.1"/>
    <property type="molecule type" value="Genomic_DNA"/>
</dbReference>
<dbReference type="InterPro" id="IPR018649">
    <property type="entry name" value="SHOCT"/>
</dbReference>
<keyword evidence="1" id="KW-0812">Transmembrane</keyword>
<evidence type="ECO:0000259" key="2">
    <source>
        <dbReference type="Pfam" id="PF09851"/>
    </source>
</evidence>
<keyword evidence="4" id="KW-1185">Reference proteome</keyword>
<proteinExistence type="predicted"/>
<keyword evidence="1" id="KW-0472">Membrane</keyword>
<keyword evidence="1" id="KW-1133">Transmembrane helix</keyword>
<dbReference type="RefSeq" id="WP_073377263.1">
    <property type="nucleotide sequence ID" value="NZ_FQXS01000018.1"/>
</dbReference>
<evidence type="ECO:0000313" key="4">
    <source>
        <dbReference type="Proteomes" id="UP000184139"/>
    </source>
</evidence>
<dbReference type="OrthoDB" id="1123500at2"/>
<feature type="transmembrane region" description="Helical" evidence="1">
    <location>
        <begin position="23"/>
        <end position="43"/>
    </location>
</feature>
<feature type="domain" description="SHOCT" evidence="2">
    <location>
        <begin position="59"/>
        <end position="83"/>
    </location>
</feature>
<dbReference type="AlphaFoldDB" id="A0A1M5XA55"/>
<dbReference type="Proteomes" id="UP000184139">
    <property type="component" value="Unassembled WGS sequence"/>
</dbReference>
<organism evidence="3 4">
    <name type="scientific">Desulfofustis glycolicus DSM 9705</name>
    <dbReference type="NCBI Taxonomy" id="1121409"/>
    <lineage>
        <taxon>Bacteria</taxon>
        <taxon>Pseudomonadati</taxon>
        <taxon>Thermodesulfobacteriota</taxon>
        <taxon>Desulfobulbia</taxon>
        <taxon>Desulfobulbales</taxon>
        <taxon>Desulfocapsaceae</taxon>
        <taxon>Desulfofustis</taxon>
    </lineage>
</organism>
<reference evidence="3 4" key="1">
    <citation type="submission" date="2016-11" db="EMBL/GenBank/DDBJ databases">
        <authorList>
            <person name="Jaros S."/>
            <person name="Januszkiewicz K."/>
            <person name="Wedrychowicz H."/>
        </authorList>
    </citation>
    <scope>NUCLEOTIDE SEQUENCE [LARGE SCALE GENOMIC DNA]</scope>
    <source>
        <strain evidence="3 4">DSM 9705</strain>
    </source>
</reference>
<evidence type="ECO:0000313" key="3">
    <source>
        <dbReference type="EMBL" id="SHH96710.1"/>
    </source>
</evidence>